<dbReference type="EMBL" id="JAVXUP010000432">
    <property type="protein sequence ID" value="KAK3028017.1"/>
    <property type="molecule type" value="Genomic_DNA"/>
</dbReference>
<dbReference type="InterPro" id="IPR044214">
    <property type="entry name" value="EDS1-like"/>
</dbReference>
<dbReference type="AlphaFoldDB" id="A0AA88WI28"/>
<name>A0AA88WI28_9ASTE</name>
<reference evidence="2" key="1">
    <citation type="submission" date="2022-12" db="EMBL/GenBank/DDBJ databases">
        <title>Draft genome assemblies for two species of Escallonia (Escalloniales).</title>
        <authorList>
            <person name="Chanderbali A."/>
            <person name="Dervinis C."/>
            <person name="Anghel I."/>
            <person name="Soltis D."/>
            <person name="Soltis P."/>
            <person name="Zapata F."/>
        </authorList>
    </citation>
    <scope>NUCLEOTIDE SEQUENCE</scope>
    <source>
        <strain evidence="2">UCBG64.0493</strain>
        <tissue evidence="2">Leaf</tissue>
    </source>
</reference>
<comment type="caution">
    <text evidence="2">The sequence shown here is derived from an EMBL/GenBank/DDBJ whole genome shotgun (WGS) entry which is preliminary data.</text>
</comment>
<dbReference type="PANTHER" id="PTHR47090:SF2">
    <property type="entry name" value="PROTEIN EDS1-RELATED"/>
    <property type="match status" value="1"/>
</dbReference>
<dbReference type="GO" id="GO:0006952">
    <property type="term" value="P:defense response"/>
    <property type="evidence" value="ECO:0007669"/>
    <property type="project" value="InterPro"/>
</dbReference>
<evidence type="ECO:0008006" key="4">
    <source>
        <dbReference type="Google" id="ProtNLM"/>
    </source>
</evidence>
<accession>A0AA88WI28</accession>
<keyword evidence="3" id="KW-1185">Reference proteome</keyword>
<sequence length="245" mass="26592">MGLCPTSYGIPSSDRGDTPLVTGGDPPPSPATTPSPGLSSITTGPEPEISSLASPPSSPTAPSPTLGLGKRQKKALSVLKDYAAIRKGRQIVFTGHSSAGPTAIFATLHFLEENKKNRRQDKYSLPDFRIPTGWRSGSPTRSSSRKLGTLFRSFCYELVVVENSDTVVQMLLHLACDQAGEVAQVAYRSLKDNLVYESELQNSFKIRNVAYLDHAEGLPDDLGLCTFMPSFIERQLVFTSDIRSE</sequence>
<evidence type="ECO:0000256" key="1">
    <source>
        <dbReference type="SAM" id="MobiDB-lite"/>
    </source>
</evidence>
<feature type="compositionally biased region" description="Low complexity" evidence="1">
    <location>
        <begin position="34"/>
        <end position="55"/>
    </location>
</feature>
<dbReference type="Proteomes" id="UP001188597">
    <property type="component" value="Unassembled WGS sequence"/>
</dbReference>
<evidence type="ECO:0000313" key="3">
    <source>
        <dbReference type="Proteomes" id="UP001188597"/>
    </source>
</evidence>
<gene>
    <name evidence="2" type="ORF">RJ639_040016</name>
</gene>
<dbReference type="PANTHER" id="PTHR47090">
    <property type="entry name" value="PROTEIN EDS1-RELATED"/>
    <property type="match status" value="1"/>
</dbReference>
<evidence type="ECO:0000313" key="2">
    <source>
        <dbReference type="EMBL" id="KAK3028017.1"/>
    </source>
</evidence>
<feature type="region of interest" description="Disordered" evidence="1">
    <location>
        <begin position="1"/>
        <end position="71"/>
    </location>
</feature>
<organism evidence="2 3">
    <name type="scientific">Escallonia herrerae</name>
    <dbReference type="NCBI Taxonomy" id="1293975"/>
    <lineage>
        <taxon>Eukaryota</taxon>
        <taxon>Viridiplantae</taxon>
        <taxon>Streptophyta</taxon>
        <taxon>Embryophyta</taxon>
        <taxon>Tracheophyta</taxon>
        <taxon>Spermatophyta</taxon>
        <taxon>Magnoliopsida</taxon>
        <taxon>eudicotyledons</taxon>
        <taxon>Gunneridae</taxon>
        <taxon>Pentapetalae</taxon>
        <taxon>asterids</taxon>
        <taxon>campanulids</taxon>
        <taxon>Escalloniales</taxon>
        <taxon>Escalloniaceae</taxon>
        <taxon>Escallonia</taxon>
    </lineage>
</organism>
<proteinExistence type="predicted"/>
<protein>
    <recommendedName>
        <fullName evidence="4">Fungal lipase-like domain-containing protein</fullName>
    </recommendedName>
</protein>